<keyword evidence="1" id="KW-0646">Protease inhibitor</keyword>
<protein>
    <submittedName>
        <fullName evidence="4">Cysteine proteinase inhibitor 5</fullName>
    </submittedName>
</protein>
<dbReference type="GO" id="GO:0004869">
    <property type="term" value="F:cysteine-type endopeptidase inhibitor activity"/>
    <property type="evidence" value="ECO:0007669"/>
    <property type="project" value="UniProtKB-KW"/>
</dbReference>
<dbReference type="EMBL" id="BMAC01000874">
    <property type="protein sequence ID" value="GFQ03820.1"/>
    <property type="molecule type" value="Genomic_DNA"/>
</dbReference>
<dbReference type="SUPFAM" id="SSF54403">
    <property type="entry name" value="Cystatin/monellin"/>
    <property type="match status" value="1"/>
</dbReference>
<keyword evidence="2" id="KW-0789">Thiol protease inhibitor</keyword>
<organism evidence="4 5">
    <name type="scientific">Phtheirospermum japonicum</name>
    <dbReference type="NCBI Taxonomy" id="374723"/>
    <lineage>
        <taxon>Eukaryota</taxon>
        <taxon>Viridiplantae</taxon>
        <taxon>Streptophyta</taxon>
        <taxon>Embryophyta</taxon>
        <taxon>Tracheophyta</taxon>
        <taxon>Spermatophyta</taxon>
        <taxon>Magnoliopsida</taxon>
        <taxon>eudicotyledons</taxon>
        <taxon>Gunneridae</taxon>
        <taxon>Pentapetalae</taxon>
        <taxon>asterids</taxon>
        <taxon>lamiids</taxon>
        <taxon>Lamiales</taxon>
        <taxon>Orobanchaceae</taxon>
        <taxon>Orobanchaceae incertae sedis</taxon>
        <taxon>Phtheirospermum</taxon>
    </lineage>
</organism>
<dbReference type="CDD" id="cd00042">
    <property type="entry name" value="CY"/>
    <property type="match status" value="1"/>
</dbReference>
<evidence type="ECO:0000313" key="5">
    <source>
        <dbReference type="Proteomes" id="UP000653305"/>
    </source>
</evidence>
<dbReference type="AlphaFoldDB" id="A0A830CXR9"/>
<evidence type="ECO:0000313" key="4">
    <source>
        <dbReference type="EMBL" id="GFQ03820.1"/>
    </source>
</evidence>
<keyword evidence="5" id="KW-1185">Reference proteome</keyword>
<dbReference type="InterPro" id="IPR018073">
    <property type="entry name" value="Prot_inh_cystat_CS"/>
</dbReference>
<evidence type="ECO:0000256" key="1">
    <source>
        <dbReference type="ARBA" id="ARBA00022690"/>
    </source>
</evidence>
<dbReference type="PROSITE" id="PS00287">
    <property type="entry name" value="CYSTATIN"/>
    <property type="match status" value="1"/>
</dbReference>
<accession>A0A830CXR9</accession>
<dbReference type="Pfam" id="PF16845">
    <property type="entry name" value="SQAPI"/>
    <property type="match status" value="1"/>
</dbReference>
<dbReference type="Gene3D" id="3.10.450.10">
    <property type="match status" value="1"/>
</dbReference>
<sequence length="106" mass="11776">MAAAVGGRVGGRTQVKNVEGNREVQELGRYCVQEYNRQQQQNRLLVFSRVVEAQTQIVSGIKYYLNISARAGGEPQSFEAVAVVKPWLHSKQLLNFGPSSSPRNTK</sequence>
<proteinExistence type="predicted"/>
<dbReference type="SMART" id="SM00043">
    <property type="entry name" value="CY"/>
    <property type="match status" value="1"/>
</dbReference>
<reference evidence="4" key="1">
    <citation type="submission" date="2020-07" db="EMBL/GenBank/DDBJ databases">
        <title>Ethylene signaling mediates host invasion by parasitic plants.</title>
        <authorList>
            <person name="Yoshida S."/>
        </authorList>
    </citation>
    <scope>NUCLEOTIDE SEQUENCE</scope>
    <source>
        <strain evidence="4">Okayama</strain>
    </source>
</reference>
<name>A0A830CXR9_9LAMI</name>
<comment type="caution">
    <text evidence="4">The sequence shown here is derived from an EMBL/GenBank/DDBJ whole genome shotgun (WGS) entry which is preliminary data.</text>
</comment>
<dbReference type="PANTHER" id="PTHR47373">
    <property type="entry name" value="CYSTEINE PROTEINASE INHIBITOR 2"/>
    <property type="match status" value="1"/>
</dbReference>
<evidence type="ECO:0000259" key="3">
    <source>
        <dbReference type="SMART" id="SM00043"/>
    </source>
</evidence>
<evidence type="ECO:0000256" key="2">
    <source>
        <dbReference type="ARBA" id="ARBA00022704"/>
    </source>
</evidence>
<dbReference type="Proteomes" id="UP000653305">
    <property type="component" value="Unassembled WGS sequence"/>
</dbReference>
<dbReference type="PANTHER" id="PTHR47373:SF1">
    <property type="entry name" value="CYSTEINE PROTEINASE INHIBITOR 2"/>
    <property type="match status" value="1"/>
</dbReference>
<gene>
    <name evidence="4" type="ORF">PHJA_002525800</name>
</gene>
<dbReference type="InterPro" id="IPR046350">
    <property type="entry name" value="Cystatin_sf"/>
</dbReference>
<dbReference type="InterPro" id="IPR000010">
    <property type="entry name" value="Cystatin_dom"/>
</dbReference>
<feature type="domain" description="Cystatin" evidence="3">
    <location>
        <begin position="7"/>
        <end position="99"/>
    </location>
</feature>
<dbReference type="OrthoDB" id="1908104at2759"/>